<proteinExistence type="predicted"/>
<dbReference type="EMBL" id="GBXM01083862">
    <property type="protein sequence ID" value="JAH24715.1"/>
    <property type="molecule type" value="Transcribed_RNA"/>
</dbReference>
<organism evidence="2">
    <name type="scientific">Anguilla anguilla</name>
    <name type="common">European freshwater eel</name>
    <name type="synonym">Muraena anguilla</name>
    <dbReference type="NCBI Taxonomy" id="7936"/>
    <lineage>
        <taxon>Eukaryota</taxon>
        <taxon>Metazoa</taxon>
        <taxon>Chordata</taxon>
        <taxon>Craniata</taxon>
        <taxon>Vertebrata</taxon>
        <taxon>Euteleostomi</taxon>
        <taxon>Actinopterygii</taxon>
        <taxon>Neopterygii</taxon>
        <taxon>Teleostei</taxon>
        <taxon>Anguilliformes</taxon>
        <taxon>Anguillidae</taxon>
        <taxon>Anguilla</taxon>
    </lineage>
</organism>
<reference evidence="2" key="2">
    <citation type="journal article" date="2015" name="Fish Shellfish Immunol.">
        <title>Early steps in the European eel (Anguilla anguilla)-Vibrio vulnificus interaction in the gills: Role of the RtxA13 toxin.</title>
        <authorList>
            <person name="Callol A."/>
            <person name="Pajuelo D."/>
            <person name="Ebbesson L."/>
            <person name="Teles M."/>
            <person name="MacKenzie S."/>
            <person name="Amaro C."/>
        </authorList>
    </citation>
    <scope>NUCLEOTIDE SEQUENCE</scope>
</reference>
<evidence type="ECO:0000256" key="1">
    <source>
        <dbReference type="SAM" id="SignalP"/>
    </source>
</evidence>
<feature type="signal peptide" evidence="1">
    <location>
        <begin position="1"/>
        <end position="18"/>
    </location>
</feature>
<reference evidence="2" key="1">
    <citation type="submission" date="2014-11" db="EMBL/GenBank/DDBJ databases">
        <authorList>
            <person name="Amaro Gonzalez C."/>
        </authorList>
    </citation>
    <scope>NUCLEOTIDE SEQUENCE</scope>
</reference>
<keyword evidence="1" id="KW-0732">Signal</keyword>
<accession>A0A0E9R895</accession>
<feature type="chain" id="PRO_5002431790" evidence="1">
    <location>
        <begin position="19"/>
        <end position="36"/>
    </location>
</feature>
<dbReference type="AlphaFoldDB" id="A0A0E9R895"/>
<protein>
    <submittedName>
        <fullName evidence="2">Uncharacterized protein</fullName>
    </submittedName>
</protein>
<sequence length="36" mass="3950">MSLCSFFITVFITGLLLSNPDDQSGRGFKLLDQITA</sequence>
<evidence type="ECO:0000313" key="2">
    <source>
        <dbReference type="EMBL" id="JAH24715.1"/>
    </source>
</evidence>
<name>A0A0E9R895_ANGAN</name>